<keyword evidence="2" id="KW-1185">Reference proteome</keyword>
<gene>
    <name evidence="1" type="ORF">BDD16_001338</name>
</gene>
<comment type="caution">
    <text evidence="1">The sequence shown here is derived from an EMBL/GenBank/DDBJ whole genome shotgun (WGS) entry which is preliminary data.</text>
</comment>
<dbReference type="Proteomes" id="UP000518288">
    <property type="component" value="Unassembled WGS sequence"/>
</dbReference>
<dbReference type="EMBL" id="JACCFH010000001">
    <property type="protein sequence ID" value="NYG32352.1"/>
    <property type="molecule type" value="Genomic_DNA"/>
</dbReference>
<organism evidence="1 2">
    <name type="scientific">Sphaerotilus montanus</name>
    <dbReference type="NCBI Taxonomy" id="522889"/>
    <lineage>
        <taxon>Bacteria</taxon>
        <taxon>Pseudomonadati</taxon>
        <taxon>Pseudomonadota</taxon>
        <taxon>Betaproteobacteria</taxon>
        <taxon>Burkholderiales</taxon>
        <taxon>Sphaerotilaceae</taxon>
        <taxon>Sphaerotilus</taxon>
    </lineage>
</organism>
<evidence type="ECO:0000313" key="1">
    <source>
        <dbReference type="EMBL" id="NYG32352.1"/>
    </source>
</evidence>
<proteinExistence type="predicted"/>
<protein>
    <submittedName>
        <fullName evidence="1">Uncharacterized protein</fullName>
    </submittedName>
</protein>
<accession>A0A7Y9U655</accession>
<name>A0A7Y9U655_9BURK</name>
<sequence length="30" mass="2987">MLMASAVVRCGGALGLVALLWLAVGWGLSA</sequence>
<dbReference type="AlphaFoldDB" id="A0A7Y9U655"/>
<reference evidence="1 2" key="1">
    <citation type="submission" date="2020-07" db="EMBL/GenBank/DDBJ databases">
        <title>Genomic Encyclopedia of Archaeal and Bacterial Type Strains, Phase II (KMG-II): from individual species to whole genera.</title>
        <authorList>
            <person name="Goeker M."/>
        </authorList>
    </citation>
    <scope>NUCLEOTIDE SEQUENCE [LARGE SCALE GENOMIC DNA]</scope>
    <source>
        <strain evidence="1 2">DSM 21226</strain>
    </source>
</reference>
<evidence type="ECO:0000313" key="2">
    <source>
        <dbReference type="Proteomes" id="UP000518288"/>
    </source>
</evidence>